<evidence type="ECO:0000313" key="2">
    <source>
        <dbReference type="Proteomes" id="UP000572680"/>
    </source>
</evidence>
<keyword evidence="2" id="KW-1185">Reference proteome</keyword>
<evidence type="ECO:0000313" key="1">
    <source>
        <dbReference type="EMBL" id="MBA8956908.1"/>
    </source>
</evidence>
<evidence type="ECO:0008006" key="3">
    <source>
        <dbReference type="Google" id="ProtNLM"/>
    </source>
</evidence>
<sequence length="52" mass="6000">MKNRLGLELHQARTTEGLWARISQRIVALNAAIWRDWLAGRPVKRSLVAYGR</sequence>
<name>A0A7W3QS03_ACTNM</name>
<comment type="caution">
    <text evidence="1">The sequence shown here is derived from an EMBL/GenBank/DDBJ whole genome shotgun (WGS) entry which is preliminary data.</text>
</comment>
<gene>
    <name evidence="1" type="ORF">HNR61_008598</name>
</gene>
<accession>A0A7W3QS03</accession>
<dbReference type="EMBL" id="JACJIA010000018">
    <property type="protein sequence ID" value="MBA8956908.1"/>
    <property type="molecule type" value="Genomic_DNA"/>
</dbReference>
<dbReference type="AlphaFoldDB" id="A0A7W3QS03"/>
<dbReference type="Proteomes" id="UP000572680">
    <property type="component" value="Unassembled WGS sequence"/>
</dbReference>
<protein>
    <recommendedName>
        <fullName evidence="3">Transposase</fullName>
    </recommendedName>
</protein>
<proteinExistence type="predicted"/>
<organism evidence="1 2">
    <name type="scientific">Actinomadura namibiensis</name>
    <dbReference type="NCBI Taxonomy" id="182080"/>
    <lineage>
        <taxon>Bacteria</taxon>
        <taxon>Bacillati</taxon>
        <taxon>Actinomycetota</taxon>
        <taxon>Actinomycetes</taxon>
        <taxon>Streptosporangiales</taxon>
        <taxon>Thermomonosporaceae</taxon>
        <taxon>Actinomadura</taxon>
    </lineage>
</organism>
<reference evidence="1 2" key="1">
    <citation type="submission" date="2020-08" db="EMBL/GenBank/DDBJ databases">
        <title>Genomic Encyclopedia of Type Strains, Phase IV (KMG-IV): sequencing the most valuable type-strain genomes for metagenomic binning, comparative biology and taxonomic classification.</title>
        <authorList>
            <person name="Goeker M."/>
        </authorList>
    </citation>
    <scope>NUCLEOTIDE SEQUENCE [LARGE SCALE GENOMIC DNA]</scope>
    <source>
        <strain evidence="1 2">DSM 44197</strain>
    </source>
</reference>
<dbReference type="RefSeq" id="WP_182848779.1">
    <property type="nucleotide sequence ID" value="NZ_JACJIA010000018.1"/>
</dbReference>